<reference evidence="4 7" key="2">
    <citation type="submission" date="2017-09" db="EMBL/GenBank/DDBJ databases">
        <title>Phase variable restriction modification systems are present in the genome sequences of periodontal pathogens Prevotella intermedia, Tannerella forsythia and Porphyromonas gingivalis.</title>
        <authorList>
            <person name="Haigh R.D."/>
            <person name="Crawford L."/>
            <person name="Ralph J."/>
            <person name="Wanford J."/>
            <person name="Vartoukian S.R."/>
            <person name="Hijazib K."/>
            <person name="Wade W."/>
            <person name="Oggioni M.R."/>
        </authorList>
    </citation>
    <scope>NUCLEOTIDE SEQUENCE [LARGE SCALE GENOMIC DNA]</scope>
    <source>
        <strain evidence="4 7">WW11663</strain>
    </source>
</reference>
<keyword evidence="1" id="KW-0732">Signal</keyword>
<evidence type="ECO:0000259" key="3">
    <source>
        <dbReference type="Pfam" id="PF16411"/>
    </source>
</evidence>
<proteinExistence type="predicted"/>
<dbReference type="InterPro" id="IPR025970">
    <property type="entry name" value="SusE"/>
</dbReference>
<dbReference type="GO" id="GO:0019867">
    <property type="term" value="C:outer membrane"/>
    <property type="evidence" value="ECO:0007669"/>
    <property type="project" value="InterPro"/>
</dbReference>
<dbReference type="EMBL" id="NSLJ01000008">
    <property type="protein sequence ID" value="PDP44308.1"/>
    <property type="molecule type" value="Genomic_DNA"/>
</dbReference>
<dbReference type="PROSITE" id="PS51257">
    <property type="entry name" value="PROKAR_LIPOPROTEIN"/>
    <property type="match status" value="1"/>
</dbReference>
<dbReference type="OMA" id="TCSQPDY"/>
<reference evidence="5 6" key="1">
    <citation type="submission" date="2016-09" db="EMBL/GenBank/DDBJ databases">
        <authorList>
            <person name="Capua I."/>
            <person name="De Benedictis P."/>
            <person name="Joannis T."/>
            <person name="Lombin L.H."/>
            <person name="Cattoli G."/>
        </authorList>
    </citation>
    <scope>NUCLEOTIDE SEQUENCE [LARGE SCALE GENOMIC DNA]</scope>
    <source>
        <strain evidence="5 6">UB20</strain>
    </source>
</reference>
<feature type="chain" id="PRO_5014267221" evidence="1">
    <location>
        <begin position="24"/>
        <end position="379"/>
    </location>
</feature>
<dbReference type="GeneID" id="34759309"/>
<feature type="domain" description="SusE outer membrane protein" evidence="2">
    <location>
        <begin position="28"/>
        <end position="142"/>
    </location>
</feature>
<feature type="domain" description="Outer membrane protein SusF/SusE-like C-terminal" evidence="3">
    <location>
        <begin position="177"/>
        <end position="270"/>
    </location>
</feature>
<dbReference type="Gene3D" id="2.60.40.3610">
    <property type="match status" value="1"/>
</dbReference>
<dbReference type="AlphaFoldDB" id="A0A1D3USQ3"/>
<feature type="signal peptide" evidence="1">
    <location>
        <begin position="1"/>
        <end position="23"/>
    </location>
</feature>
<dbReference type="Pfam" id="PF14292">
    <property type="entry name" value="SusE"/>
    <property type="match status" value="1"/>
</dbReference>
<dbReference type="CDD" id="cd12966">
    <property type="entry name" value="CBM-Ec_CBM-Fc"/>
    <property type="match status" value="1"/>
</dbReference>
<accession>A0A1D3USQ3</accession>
<evidence type="ECO:0000313" key="5">
    <source>
        <dbReference type="EMBL" id="SCQ23095.1"/>
    </source>
</evidence>
<dbReference type="RefSeq" id="WP_014225565.1">
    <property type="nucleotide sequence ID" value="NZ_CAJPTF010000012.1"/>
</dbReference>
<evidence type="ECO:0000256" key="1">
    <source>
        <dbReference type="SAM" id="SignalP"/>
    </source>
</evidence>
<dbReference type="Pfam" id="PF16411">
    <property type="entry name" value="SusF_SusE"/>
    <property type="match status" value="2"/>
</dbReference>
<dbReference type="OrthoDB" id="1100554at2"/>
<dbReference type="Gene3D" id="2.60.40.3620">
    <property type="match status" value="1"/>
</dbReference>
<evidence type="ECO:0000313" key="7">
    <source>
        <dbReference type="Proteomes" id="UP000219259"/>
    </source>
</evidence>
<dbReference type="GO" id="GO:2001070">
    <property type="term" value="F:starch binding"/>
    <property type="evidence" value="ECO:0007669"/>
    <property type="project" value="InterPro"/>
</dbReference>
<organism evidence="5 6">
    <name type="scientific">Tannerella forsythia</name>
    <name type="common">Bacteroides forsythus</name>
    <dbReference type="NCBI Taxonomy" id="28112"/>
    <lineage>
        <taxon>Bacteria</taxon>
        <taxon>Pseudomonadati</taxon>
        <taxon>Bacteroidota</taxon>
        <taxon>Bacteroidia</taxon>
        <taxon>Bacteroidales</taxon>
        <taxon>Tannerellaceae</taxon>
        <taxon>Tannerella</taxon>
    </lineage>
</organism>
<feature type="domain" description="Outer membrane protein SusF/SusE-like C-terminal" evidence="3">
    <location>
        <begin position="282"/>
        <end position="376"/>
    </location>
</feature>
<protein>
    <submittedName>
        <fullName evidence="5">Outer membrane protein SusE</fullName>
    </submittedName>
</protein>
<sequence length="379" mass="41955" precursor="true">MMKKNRNKIAVMLLAAGLSFVFASCEDDRNSNPTLQTPTKFVLNTPAYAGSAVYDLENSSSVELTCSQPDYGFTAATVYSVQVSLDNDFTTEGKFTTLATTYTTAKMAIDATEIAVAQTTLALEKGITEDRFPLTSKLYVRLKAALTNGKGEIFSNTVTLRMRTKFALSPIVLPKTMNIVGSTIGNWKWEDCMEMVPTVANDGTFWRILYFEKDAKMKFNIEKGWDGREFGGSATLEDHAGAGLSDAGGNLRVAKAGWYLVVIRTAIEGRNLKYTVAFEKPNVYVVGHTMNGNWDTTDEKRFTVPADAKGDFVSPAFLSTGEVRMCVKLDDADWWHSEFIVYADGKIAYRGSGDDQERYTQPAGKRAYLNFMTGKGRYE</sequence>
<dbReference type="Proteomes" id="UP000182057">
    <property type="component" value="Unassembled WGS sequence"/>
</dbReference>
<evidence type="ECO:0000259" key="2">
    <source>
        <dbReference type="Pfam" id="PF14292"/>
    </source>
</evidence>
<evidence type="ECO:0000313" key="4">
    <source>
        <dbReference type="EMBL" id="PDP44308.1"/>
    </source>
</evidence>
<name>A0A1D3USQ3_TANFO</name>
<dbReference type="CDD" id="cd12965">
    <property type="entry name" value="CBM-Eb_CBM-Fb"/>
    <property type="match status" value="1"/>
</dbReference>
<dbReference type="InterPro" id="IPR032187">
    <property type="entry name" value="SusF/SusE-like_C"/>
</dbReference>
<gene>
    <name evidence="5" type="primary">susE</name>
    <name evidence="4" type="ORF">CLI86_04495</name>
    <name evidence="5" type="ORF">TFUB20_01948</name>
</gene>
<dbReference type="EMBL" id="FMMM01000067">
    <property type="protein sequence ID" value="SCQ23095.1"/>
    <property type="molecule type" value="Genomic_DNA"/>
</dbReference>
<dbReference type="Proteomes" id="UP000219259">
    <property type="component" value="Unassembled WGS sequence"/>
</dbReference>
<evidence type="ECO:0000313" key="6">
    <source>
        <dbReference type="Proteomes" id="UP000182057"/>
    </source>
</evidence>